<proteinExistence type="predicted"/>
<dbReference type="EMBL" id="JYDQ01000284">
    <property type="protein sequence ID" value="KRY09222.1"/>
    <property type="molecule type" value="Genomic_DNA"/>
</dbReference>
<organism evidence="1 5">
    <name type="scientific">Trichinella patagoniensis</name>
    <dbReference type="NCBI Taxonomy" id="990121"/>
    <lineage>
        <taxon>Eukaryota</taxon>
        <taxon>Metazoa</taxon>
        <taxon>Ecdysozoa</taxon>
        <taxon>Nematoda</taxon>
        <taxon>Enoplea</taxon>
        <taxon>Dorylaimia</taxon>
        <taxon>Trichinellida</taxon>
        <taxon>Trichinellidae</taxon>
        <taxon>Trichinella</taxon>
    </lineage>
</organism>
<dbReference type="Proteomes" id="UP000054783">
    <property type="component" value="Unassembled WGS sequence"/>
</dbReference>
<gene>
    <name evidence="3" type="ORF">T12_11664</name>
    <name evidence="1" type="ORF">T12_12862</name>
    <name evidence="2" type="ORF">T12_16248</name>
    <name evidence="4" type="ORF">T12_4066</name>
</gene>
<evidence type="ECO:0000313" key="1">
    <source>
        <dbReference type="EMBL" id="KRY07528.1"/>
    </source>
</evidence>
<evidence type="ECO:0000313" key="5">
    <source>
        <dbReference type="Proteomes" id="UP000054783"/>
    </source>
</evidence>
<evidence type="ECO:0000313" key="4">
    <source>
        <dbReference type="EMBL" id="KRY15472.1"/>
    </source>
</evidence>
<reference evidence="1 5" key="1">
    <citation type="submission" date="2015-01" db="EMBL/GenBank/DDBJ databases">
        <title>Evolution of Trichinella species and genotypes.</title>
        <authorList>
            <person name="Korhonen P.K."/>
            <person name="Edoardo P."/>
            <person name="Giuseppe L.R."/>
            <person name="Gasser R.B."/>
        </authorList>
    </citation>
    <scope>NUCLEOTIDE SEQUENCE [LARGE SCALE GENOMIC DNA]</scope>
    <source>
        <strain evidence="1">ISS2496</strain>
    </source>
</reference>
<dbReference type="EMBL" id="JYDQ01000419">
    <property type="protein sequence ID" value="KRY07676.1"/>
    <property type="molecule type" value="Genomic_DNA"/>
</dbReference>
<dbReference type="EMBL" id="JYDQ01000445">
    <property type="protein sequence ID" value="KRY07528.1"/>
    <property type="molecule type" value="Genomic_DNA"/>
</dbReference>
<sequence>MNRIVIRYSCMMLHPSSIRFITFIVVRRQISKKRVEAVDMRVYAAASDATFKRLIYNFDNQL</sequence>
<keyword evidence="5" id="KW-1185">Reference proteome</keyword>
<evidence type="ECO:0000313" key="3">
    <source>
        <dbReference type="EMBL" id="KRY09222.1"/>
    </source>
</evidence>
<evidence type="ECO:0000313" key="2">
    <source>
        <dbReference type="EMBL" id="KRY07676.1"/>
    </source>
</evidence>
<name>A0A0V0Z549_9BILA</name>
<dbReference type="EMBL" id="JYDQ01000095">
    <property type="protein sequence ID" value="KRY15472.1"/>
    <property type="molecule type" value="Genomic_DNA"/>
</dbReference>
<comment type="caution">
    <text evidence="1">The sequence shown here is derived from an EMBL/GenBank/DDBJ whole genome shotgun (WGS) entry which is preliminary data.</text>
</comment>
<accession>A0A0V0Z549</accession>
<protein>
    <submittedName>
        <fullName evidence="1">Uncharacterized protein</fullName>
    </submittedName>
</protein>
<dbReference type="AlphaFoldDB" id="A0A0V0Z549"/>